<protein>
    <submittedName>
        <fullName evidence="5">Aste57867_17291 protein</fullName>
    </submittedName>
</protein>
<evidence type="ECO:0000313" key="5">
    <source>
        <dbReference type="EMBL" id="VFT94047.1"/>
    </source>
</evidence>
<reference evidence="4" key="2">
    <citation type="submission" date="2019-06" db="EMBL/GenBank/DDBJ databases">
        <title>Genomics analysis of Aphanomyces spp. identifies a new class of oomycete effector associated with host adaptation.</title>
        <authorList>
            <person name="Gaulin E."/>
        </authorList>
    </citation>
    <scope>NUCLEOTIDE SEQUENCE</scope>
    <source>
        <strain evidence="4">CBS 578.67</strain>
    </source>
</reference>
<dbReference type="InterPro" id="IPR036034">
    <property type="entry name" value="PDZ_sf"/>
</dbReference>
<dbReference type="OrthoDB" id="167550at2759"/>
<reference evidence="5 6" key="1">
    <citation type="submission" date="2019-03" db="EMBL/GenBank/DDBJ databases">
        <authorList>
            <person name="Gaulin E."/>
            <person name="Dumas B."/>
        </authorList>
    </citation>
    <scope>NUCLEOTIDE SEQUENCE [LARGE SCALE GENOMIC DNA]</scope>
    <source>
        <strain evidence="5">CBS 568.67</strain>
    </source>
</reference>
<sequence>MQMIQFGGNVLPEISKLYPDVPQGVVVKSVTPGSPAAAAGILPGDVILEFAGTKISSVKDVVSALGFNVGRKMCMKLVREGNSKPLTLCFITRDASDAYSNAATQRSTYSQGVKWLKQSSLRSYSPNWGSTLTGYPLILCKLKPNALAELNLPIQVVKGSIGKVHVLVPWNQLGSASVQITLEGIYGVAIPNSELPSQEEILMGVRNRLERAELIRQHQQQNASAAAGEEETFFSRLTSRILDNLVITIRDFHLRYEDTTSNPTSPFTCGIIMESFTIETTDANEKKIFVDRSQAAPTKTYKVAKLKKLAVYWDKLSSSTVLQKSKDFENDMRNVIYSDFGQKDRRWLLVPPCSLTVRFTKNESLFFTKESPKYRIQATVENLSFHLSREQYEEMLFMYKALTRRMAVEAHFWYNRHRPFLSISNYSIVWWDYAVRFHSKKKKLRFRWSVVRKMARDRKMYIALYKQHHLQKNALKMEQVSFMQKLEDSFPLELIIRLREIAEQQFEAAKSSSQSNQSWYGYFFGDEEKSDVLTDEGKADLKKAFEETVALEEVSIPDDCSILVVELELRKGESGLFS</sequence>
<keyword evidence="6" id="KW-1185">Reference proteome</keyword>
<keyword evidence="2" id="KW-0813">Transport</keyword>
<accession>A0A485LB20</accession>
<dbReference type="GO" id="GO:0006623">
    <property type="term" value="P:protein targeting to vacuole"/>
    <property type="evidence" value="ECO:0007669"/>
    <property type="project" value="TreeGrafter"/>
</dbReference>
<dbReference type="EMBL" id="CAADRA010006108">
    <property type="protein sequence ID" value="VFT94047.1"/>
    <property type="molecule type" value="Genomic_DNA"/>
</dbReference>
<feature type="domain" description="PDZ" evidence="3">
    <location>
        <begin position="1"/>
        <end position="58"/>
    </location>
</feature>
<dbReference type="SMART" id="SM00228">
    <property type="entry name" value="PDZ"/>
    <property type="match status" value="1"/>
</dbReference>
<evidence type="ECO:0000256" key="1">
    <source>
        <dbReference type="ARBA" id="ARBA00006545"/>
    </source>
</evidence>
<dbReference type="EMBL" id="VJMH01006087">
    <property type="protein sequence ID" value="KAF0691489.1"/>
    <property type="molecule type" value="Genomic_DNA"/>
</dbReference>
<dbReference type="Proteomes" id="UP000332933">
    <property type="component" value="Unassembled WGS sequence"/>
</dbReference>
<organism evidence="5 6">
    <name type="scientific">Aphanomyces stellatus</name>
    <dbReference type="NCBI Taxonomy" id="120398"/>
    <lineage>
        <taxon>Eukaryota</taxon>
        <taxon>Sar</taxon>
        <taxon>Stramenopiles</taxon>
        <taxon>Oomycota</taxon>
        <taxon>Saprolegniomycetes</taxon>
        <taxon>Saprolegniales</taxon>
        <taxon>Verrucalvaceae</taxon>
        <taxon>Aphanomyces</taxon>
    </lineage>
</organism>
<evidence type="ECO:0000256" key="2">
    <source>
        <dbReference type="ARBA" id="ARBA00022448"/>
    </source>
</evidence>
<dbReference type="InterPro" id="IPR026847">
    <property type="entry name" value="VPS13"/>
</dbReference>
<dbReference type="GO" id="GO:0045053">
    <property type="term" value="P:protein retention in Golgi apparatus"/>
    <property type="evidence" value="ECO:0007669"/>
    <property type="project" value="TreeGrafter"/>
</dbReference>
<evidence type="ECO:0000313" key="6">
    <source>
        <dbReference type="Proteomes" id="UP000332933"/>
    </source>
</evidence>
<proteinExistence type="inferred from homology"/>
<dbReference type="Gene3D" id="2.30.42.10">
    <property type="match status" value="1"/>
</dbReference>
<dbReference type="InterPro" id="IPR026854">
    <property type="entry name" value="VPS13_N"/>
</dbReference>
<dbReference type="Pfam" id="PF17820">
    <property type="entry name" value="PDZ_6"/>
    <property type="match status" value="1"/>
</dbReference>
<dbReference type="InterPro" id="IPR001478">
    <property type="entry name" value="PDZ"/>
</dbReference>
<comment type="similarity">
    <text evidence="1">Belongs to the VPS13 family.</text>
</comment>
<evidence type="ECO:0000259" key="3">
    <source>
        <dbReference type="PROSITE" id="PS50106"/>
    </source>
</evidence>
<evidence type="ECO:0000313" key="4">
    <source>
        <dbReference type="EMBL" id="KAF0691489.1"/>
    </source>
</evidence>
<dbReference type="InterPro" id="IPR041489">
    <property type="entry name" value="PDZ_6"/>
</dbReference>
<dbReference type="SUPFAM" id="SSF50156">
    <property type="entry name" value="PDZ domain-like"/>
    <property type="match status" value="1"/>
</dbReference>
<gene>
    <name evidence="5" type="primary">Aste57867_17291</name>
    <name evidence="4" type="ORF">As57867_017232</name>
    <name evidence="5" type="ORF">ASTE57867_17291</name>
</gene>
<dbReference type="AlphaFoldDB" id="A0A485LB20"/>
<dbReference type="Pfam" id="PF12624">
    <property type="entry name" value="VPS13_N"/>
    <property type="match status" value="1"/>
</dbReference>
<dbReference type="PANTHER" id="PTHR16166">
    <property type="entry name" value="VACUOLAR PROTEIN SORTING-ASSOCIATED PROTEIN VPS13"/>
    <property type="match status" value="1"/>
</dbReference>
<dbReference type="PROSITE" id="PS50106">
    <property type="entry name" value="PDZ"/>
    <property type="match status" value="1"/>
</dbReference>
<dbReference type="PANTHER" id="PTHR16166:SF93">
    <property type="entry name" value="INTERMEMBRANE LIPID TRANSFER PROTEIN VPS13"/>
    <property type="match status" value="1"/>
</dbReference>
<name>A0A485LB20_9STRA</name>